<evidence type="ECO:0000259" key="3">
    <source>
        <dbReference type="Pfam" id="PF07714"/>
    </source>
</evidence>
<dbReference type="PROSITE" id="PS51257">
    <property type="entry name" value="PROKAR_LIPOPROTEIN"/>
    <property type="match status" value="1"/>
</dbReference>
<reference evidence="5" key="1">
    <citation type="submission" date="2017-03" db="EMBL/GenBank/DDBJ databases">
        <title>Phytopthora megakarya and P. palmivora, two closely related causual agents of cacao black pod achieved similar genome size and gene model numbers by different mechanisms.</title>
        <authorList>
            <person name="Ali S."/>
            <person name="Shao J."/>
            <person name="Larry D.J."/>
            <person name="Kronmiller B."/>
            <person name="Shen D."/>
            <person name="Strem M.D."/>
            <person name="Melnick R.L."/>
            <person name="Guiltinan M.J."/>
            <person name="Tyler B.M."/>
            <person name="Meinhardt L.W."/>
            <person name="Bailey B.A."/>
        </authorList>
    </citation>
    <scope>NUCLEOTIDE SEQUENCE [LARGE SCALE GENOMIC DNA]</scope>
    <source>
        <strain evidence="5">zdho120</strain>
    </source>
</reference>
<dbReference type="Proteomes" id="UP000198211">
    <property type="component" value="Unassembled WGS sequence"/>
</dbReference>
<feature type="domain" description="Serine-threonine/tyrosine-protein kinase catalytic" evidence="3">
    <location>
        <begin position="52"/>
        <end position="127"/>
    </location>
</feature>
<dbReference type="Gene3D" id="1.10.510.10">
    <property type="entry name" value="Transferase(Phosphotransferase) domain 1"/>
    <property type="match status" value="1"/>
</dbReference>
<dbReference type="STRING" id="4795.A0A225V803"/>
<dbReference type="InterPro" id="IPR050198">
    <property type="entry name" value="Non-receptor_tyrosine_kinases"/>
</dbReference>
<accession>A0A225V803</accession>
<dbReference type="InterPro" id="IPR011009">
    <property type="entry name" value="Kinase-like_dom_sf"/>
</dbReference>
<dbReference type="SUPFAM" id="SSF56112">
    <property type="entry name" value="Protein kinase-like (PK-like)"/>
    <property type="match status" value="1"/>
</dbReference>
<keyword evidence="1" id="KW-0547">Nucleotide-binding</keyword>
<gene>
    <name evidence="4" type="ORF">PHMEG_00027585</name>
</gene>
<protein>
    <submittedName>
        <fullName evidence="4">Serine/threonine protein kinase</fullName>
    </submittedName>
</protein>
<dbReference type="InterPro" id="IPR001245">
    <property type="entry name" value="Ser-Thr/Tyr_kinase_cat_dom"/>
</dbReference>
<evidence type="ECO:0000313" key="4">
    <source>
        <dbReference type="EMBL" id="OWZ01099.1"/>
    </source>
</evidence>
<dbReference type="PANTHER" id="PTHR24418">
    <property type="entry name" value="TYROSINE-PROTEIN KINASE"/>
    <property type="match status" value="1"/>
</dbReference>
<dbReference type="GO" id="GO:0004674">
    <property type="term" value="F:protein serine/threonine kinase activity"/>
    <property type="evidence" value="ECO:0007669"/>
    <property type="project" value="UniProtKB-KW"/>
</dbReference>
<comment type="caution">
    <text evidence="4">The sequence shown here is derived from an EMBL/GenBank/DDBJ whole genome shotgun (WGS) entry which is preliminary data.</text>
</comment>
<organism evidence="4 5">
    <name type="scientific">Phytophthora megakarya</name>
    <dbReference type="NCBI Taxonomy" id="4795"/>
    <lineage>
        <taxon>Eukaryota</taxon>
        <taxon>Sar</taxon>
        <taxon>Stramenopiles</taxon>
        <taxon>Oomycota</taxon>
        <taxon>Peronosporomycetes</taxon>
        <taxon>Peronosporales</taxon>
        <taxon>Peronosporaceae</taxon>
        <taxon>Phytophthora</taxon>
    </lineage>
</organism>
<evidence type="ECO:0000256" key="2">
    <source>
        <dbReference type="ARBA" id="ARBA00022840"/>
    </source>
</evidence>
<keyword evidence="2" id="KW-0067">ATP-binding</keyword>
<dbReference type="Pfam" id="PF07714">
    <property type="entry name" value="PK_Tyr_Ser-Thr"/>
    <property type="match status" value="1"/>
</dbReference>
<keyword evidence="5" id="KW-1185">Reference proteome</keyword>
<dbReference type="GO" id="GO:0005524">
    <property type="term" value="F:ATP binding"/>
    <property type="evidence" value="ECO:0007669"/>
    <property type="project" value="UniProtKB-KW"/>
</dbReference>
<evidence type="ECO:0000313" key="5">
    <source>
        <dbReference type="Proteomes" id="UP000198211"/>
    </source>
</evidence>
<evidence type="ECO:0000256" key="1">
    <source>
        <dbReference type="ARBA" id="ARBA00022741"/>
    </source>
</evidence>
<sequence>MVYQCRISEFTEICKTKYHSTITSFTSCPSWLVYPRTGSAKGAIPFRTRIVGKVYRGTWQGQRVVIKRVKVISASDERDFSREARVWLRALNPNIIKFYSVCHVTRPCFFVCEKATKGNLAEFLNRIWEGVDVATKLCD</sequence>
<keyword evidence="4" id="KW-0418">Kinase</keyword>
<keyword evidence="4" id="KW-0808">Transferase</keyword>
<keyword evidence="4" id="KW-0723">Serine/threonine-protein kinase</keyword>
<dbReference type="OrthoDB" id="2146423at2759"/>
<name>A0A225V803_9STRA</name>
<dbReference type="AlphaFoldDB" id="A0A225V803"/>
<proteinExistence type="predicted"/>
<dbReference type="EMBL" id="NBNE01007104">
    <property type="protein sequence ID" value="OWZ01099.1"/>
    <property type="molecule type" value="Genomic_DNA"/>
</dbReference>